<dbReference type="PANTHER" id="PTHR33153:SF3">
    <property type="entry name" value="TRAFFICKING PROTEIN PARTICLE COMPLEX SUBUNIT 11 DOMAIN-CONTAINING PROTEIN"/>
    <property type="match status" value="1"/>
</dbReference>
<dbReference type="AlphaFoldDB" id="A0A6J8CL79"/>
<accession>A0A6J8CL79</accession>
<dbReference type="PANTHER" id="PTHR33153">
    <property type="entry name" value="MYND-TYPE DOMAIN-CONTAINING PROTEIN"/>
    <property type="match status" value="1"/>
</dbReference>
<dbReference type="EMBL" id="CACVKT020005600">
    <property type="protein sequence ID" value="CAC5396029.1"/>
    <property type="molecule type" value="Genomic_DNA"/>
</dbReference>
<gene>
    <name evidence="1" type="ORF">MCOR_30635</name>
</gene>
<reference evidence="1 2" key="1">
    <citation type="submission" date="2020-06" db="EMBL/GenBank/DDBJ databases">
        <authorList>
            <person name="Li R."/>
            <person name="Bekaert M."/>
        </authorList>
    </citation>
    <scope>NUCLEOTIDE SEQUENCE [LARGE SCALE GENOMIC DNA]</scope>
    <source>
        <strain evidence="2">wild</strain>
    </source>
</reference>
<protein>
    <submittedName>
        <fullName evidence="1">Uncharacterized protein</fullName>
    </submittedName>
</protein>
<dbReference type="OrthoDB" id="10409773at2759"/>
<organism evidence="1 2">
    <name type="scientific">Mytilus coruscus</name>
    <name type="common">Sea mussel</name>
    <dbReference type="NCBI Taxonomy" id="42192"/>
    <lineage>
        <taxon>Eukaryota</taxon>
        <taxon>Metazoa</taxon>
        <taxon>Spiralia</taxon>
        <taxon>Lophotrochozoa</taxon>
        <taxon>Mollusca</taxon>
        <taxon>Bivalvia</taxon>
        <taxon>Autobranchia</taxon>
        <taxon>Pteriomorphia</taxon>
        <taxon>Mytilida</taxon>
        <taxon>Mytiloidea</taxon>
        <taxon>Mytilidae</taxon>
        <taxon>Mytilinae</taxon>
        <taxon>Mytilus</taxon>
    </lineage>
</organism>
<evidence type="ECO:0000313" key="2">
    <source>
        <dbReference type="Proteomes" id="UP000507470"/>
    </source>
</evidence>
<dbReference type="Proteomes" id="UP000507470">
    <property type="component" value="Unassembled WGS sequence"/>
</dbReference>
<name>A0A6J8CL79_MYTCO</name>
<keyword evidence="2" id="KW-1185">Reference proteome</keyword>
<evidence type="ECO:0000313" key="1">
    <source>
        <dbReference type="EMBL" id="CAC5396029.1"/>
    </source>
</evidence>
<sequence length="271" mass="30895">MLTLGIPESTFYTIQKQVLDGKITAEKSGRPLGSAEPKTLTAIARLQDFANSYAGFMPDSKQLHLPCCLTKSSVYSTMVSEMEGPTTQCISMSHFLLVWRTELRHIAIPRNGQCAGYHSRMVNVLLPFQNGQCIVTIPEWSMYCYHSRMVNVLLPFQNGQCAVTIPEWSVSCYHSRMVNVLLPFQNGQCTVIIHEWSMCCYHSRMVNVLLPFLKWSMCCYHSRMVNVLLPFQNGQCTIAIPEWSMYCYHSRIVNVMLPFQNGQCTVAIPEW</sequence>
<proteinExistence type="predicted"/>